<dbReference type="Proteomes" id="UP000199707">
    <property type="component" value="Unassembled WGS sequence"/>
</dbReference>
<evidence type="ECO:0000313" key="4">
    <source>
        <dbReference type="Proteomes" id="UP000199707"/>
    </source>
</evidence>
<name>A0A1G4V2M0_9MYCO</name>
<dbReference type="PANTHER" id="PTHR48081">
    <property type="entry name" value="AB HYDROLASE SUPERFAMILY PROTEIN C4A8.06C"/>
    <property type="match status" value="1"/>
</dbReference>
<protein>
    <submittedName>
        <fullName evidence="3">Acetyl esterase</fullName>
    </submittedName>
</protein>
<evidence type="ECO:0000256" key="1">
    <source>
        <dbReference type="ARBA" id="ARBA00022801"/>
    </source>
</evidence>
<dbReference type="InterPro" id="IPR013094">
    <property type="entry name" value="AB_hydrolase_3"/>
</dbReference>
<accession>A0A1G4V2M0</accession>
<evidence type="ECO:0000313" key="3">
    <source>
        <dbReference type="EMBL" id="SCX00230.1"/>
    </source>
</evidence>
<dbReference type="STRING" id="1502745.SAMN02799620_00062"/>
<reference evidence="4" key="1">
    <citation type="submission" date="2016-10" db="EMBL/GenBank/DDBJ databases">
        <authorList>
            <person name="Varghese N."/>
            <person name="Submissions S."/>
        </authorList>
    </citation>
    <scope>NUCLEOTIDE SEQUENCE [LARGE SCALE GENOMIC DNA]</scope>
    <source>
        <strain evidence="4">UNC267MFSha1.1M11</strain>
    </source>
</reference>
<keyword evidence="1" id="KW-0378">Hydrolase</keyword>
<gene>
    <name evidence="3" type="ORF">SAMN02799620_00062</name>
</gene>
<proteinExistence type="predicted"/>
<dbReference type="InterPro" id="IPR050300">
    <property type="entry name" value="GDXG_lipolytic_enzyme"/>
</dbReference>
<evidence type="ECO:0000259" key="2">
    <source>
        <dbReference type="Pfam" id="PF07859"/>
    </source>
</evidence>
<dbReference type="GO" id="GO:0016787">
    <property type="term" value="F:hydrolase activity"/>
    <property type="evidence" value="ECO:0007669"/>
    <property type="project" value="UniProtKB-KW"/>
</dbReference>
<dbReference type="RefSeq" id="WP_139169815.1">
    <property type="nucleotide sequence ID" value="NZ_FMUB01000001.1"/>
</dbReference>
<dbReference type="PANTHER" id="PTHR48081:SF8">
    <property type="entry name" value="ALPHA_BETA HYDROLASE FOLD-3 DOMAIN-CONTAINING PROTEIN-RELATED"/>
    <property type="match status" value="1"/>
</dbReference>
<dbReference type="EMBL" id="FMUB01000001">
    <property type="protein sequence ID" value="SCX00230.1"/>
    <property type="molecule type" value="Genomic_DNA"/>
</dbReference>
<dbReference type="InterPro" id="IPR029058">
    <property type="entry name" value="AB_hydrolase_fold"/>
</dbReference>
<feature type="domain" description="Alpha/beta hydrolase fold-3" evidence="2">
    <location>
        <begin position="81"/>
        <end position="285"/>
    </location>
</feature>
<dbReference type="Pfam" id="PF07859">
    <property type="entry name" value="Abhydrolase_3"/>
    <property type="match status" value="1"/>
</dbReference>
<sequence length="344" mass="36448">MNEATALHPQARAHLAAAATAPGIAALSVTDARSAALAYLDLQGPAPAMAQVEHRFIPGPTADLPVRIYRPAPAREPQPVIVVLHGSGWVIGNLDLVDEPARVLARDTGYFVLAVNYQKAPEHPFPVPLQDCVATVRWVHTNADKLGVDPNLLAVVGDSAGGNLAAATTAELAGTDVAVATQALLYPALDRRMTAPSYAGFARGFGLDAADMAWFWNHYVGDRAGADPRVSPLRANSFAHLPPTFVATASHDVLRDEAETYAGLLRDAGVDVLAKRYPGMIHGFWWMDGVLDDARTLQRDLAAFLVERMSATRPHPPNAATPASAHATSSATLAPLTPIAPRIV</sequence>
<dbReference type="SUPFAM" id="SSF53474">
    <property type="entry name" value="alpha/beta-Hydrolases"/>
    <property type="match status" value="1"/>
</dbReference>
<dbReference type="AlphaFoldDB" id="A0A1G4V2M0"/>
<dbReference type="Gene3D" id="3.40.50.1820">
    <property type="entry name" value="alpha/beta hydrolase"/>
    <property type="match status" value="1"/>
</dbReference>
<organism evidence="3 4">
    <name type="scientific">Mycolicibacterium fluoranthenivorans</name>
    <dbReference type="NCBI Taxonomy" id="258505"/>
    <lineage>
        <taxon>Bacteria</taxon>
        <taxon>Bacillati</taxon>
        <taxon>Actinomycetota</taxon>
        <taxon>Actinomycetes</taxon>
        <taxon>Mycobacteriales</taxon>
        <taxon>Mycobacteriaceae</taxon>
        <taxon>Mycolicibacterium</taxon>
    </lineage>
</organism>